<name>A0A8C5RJ21_LATLA</name>
<evidence type="ECO:0000313" key="1">
    <source>
        <dbReference type="Ensembl" id="ENSLLTP00000003139.1"/>
    </source>
</evidence>
<dbReference type="GeneTree" id="ENSGT00940000155470"/>
<reference evidence="1" key="2">
    <citation type="submission" date="2025-09" db="UniProtKB">
        <authorList>
            <consortium name="Ensembl"/>
        </authorList>
    </citation>
    <scope>IDENTIFICATION</scope>
</reference>
<accession>A0A8C5RJ21</accession>
<dbReference type="AlphaFoldDB" id="A0A8C5RJ21"/>
<proteinExistence type="predicted"/>
<dbReference type="Proteomes" id="UP000694406">
    <property type="component" value="Unplaced"/>
</dbReference>
<organism evidence="1 2">
    <name type="scientific">Laticauda laticaudata</name>
    <name type="common">Blue-ringed sea krait</name>
    <name type="synonym">Blue-lipped sea krait</name>
    <dbReference type="NCBI Taxonomy" id="8630"/>
    <lineage>
        <taxon>Eukaryota</taxon>
        <taxon>Metazoa</taxon>
        <taxon>Chordata</taxon>
        <taxon>Craniata</taxon>
        <taxon>Vertebrata</taxon>
        <taxon>Euteleostomi</taxon>
        <taxon>Lepidosauria</taxon>
        <taxon>Squamata</taxon>
        <taxon>Bifurcata</taxon>
        <taxon>Unidentata</taxon>
        <taxon>Episquamata</taxon>
        <taxon>Toxicofera</taxon>
        <taxon>Serpentes</taxon>
        <taxon>Colubroidea</taxon>
        <taxon>Elapidae</taxon>
        <taxon>Laticaudinae</taxon>
        <taxon>Laticauda</taxon>
    </lineage>
</organism>
<dbReference type="Ensembl" id="ENSLLTT00000003270.1">
    <property type="protein sequence ID" value="ENSLLTP00000003139.1"/>
    <property type="gene ID" value="ENSLLTG00000002383.1"/>
</dbReference>
<protein>
    <submittedName>
        <fullName evidence="1">Uncharacterized protein</fullName>
    </submittedName>
</protein>
<sequence>LPDYLVHGSRKFNSALSLKQVDCQDALETAARAEGLPLESSADSHLRALDEEHPKGKYHYGLNLMKPIRTTSKHRHPIDNAGLFSYMTFSWLSPLARLAYKKGELLTQDVWPLSTQESSEVNCRRYGRLLLGAMKLKLLSFACVLHLEDISFQSMLIIIMIMYKIVMC</sequence>
<keyword evidence="2" id="KW-1185">Reference proteome</keyword>
<reference evidence="1" key="1">
    <citation type="submission" date="2025-08" db="UniProtKB">
        <authorList>
            <consortium name="Ensembl"/>
        </authorList>
    </citation>
    <scope>IDENTIFICATION</scope>
</reference>
<evidence type="ECO:0000313" key="2">
    <source>
        <dbReference type="Proteomes" id="UP000694406"/>
    </source>
</evidence>